<organism evidence="9 10">
    <name type="scientific">Streptomyces roseolilacinus</name>
    <dbReference type="NCBI Taxonomy" id="66904"/>
    <lineage>
        <taxon>Bacteria</taxon>
        <taxon>Bacillati</taxon>
        <taxon>Actinomycetota</taxon>
        <taxon>Actinomycetes</taxon>
        <taxon>Kitasatosporales</taxon>
        <taxon>Streptomycetaceae</taxon>
        <taxon>Streptomyces</taxon>
    </lineage>
</organism>
<gene>
    <name evidence="9" type="ORF">GCM10010249_54010</name>
</gene>
<comment type="subcellular location">
    <subcellularLocation>
        <location evidence="1">Secreted</location>
        <location evidence="1">Cell wall</location>
    </subcellularLocation>
</comment>
<accession>A0A918B4J1</accession>
<keyword evidence="5" id="KW-0130">Cell adhesion</keyword>
<evidence type="ECO:0000256" key="3">
    <source>
        <dbReference type="ARBA" id="ARBA00022525"/>
    </source>
</evidence>
<keyword evidence="4" id="KW-0732">Signal</keyword>
<dbReference type="InterPro" id="IPR005528">
    <property type="entry name" value="ChpA-H"/>
</dbReference>
<evidence type="ECO:0000259" key="8">
    <source>
        <dbReference type="PROSITE" id="PS51884"/>
    </source>
</evidence>
<dbReference type="PROSITE" id="PS51884">
    <property type="entry name" value="CHAPLIN"/>
    <property type="match status" value="1"/>
</dbReference>
<protein>
    <submittedName>
        <fullName evidence="9">Membrane protein</fullName>
    </submittedName>
</protein>
<name>A0A918B4J1_9ACTN</name>
<reference evidence="9" key="1">
    <citation type="journal article" date="2014" name="Int. J. Syst. Evol. Microbiol.">
        <title>Complete genome sequence of Corynebacterium casei LMG S-19264T (=DSM 44701T), isolated from a smear-ripened cheese.</title>
        <authorList>
            <consortium name="US DOE Joint Genome Institute (JGI-PGF)"/>
            <person name="Walter F."/>
            <person name="Albersmeier A."/>
            <person name="Kalinowski J."/>
            <person name="Ruckert C."/>
        </authorList>
    </citation>
    <scope>NUCLEOTIDE SEQUENCE</scope>
    <source>
        <strain evidence="9">JCM 4335</strain>
    </source>
</reference>
<dbReference type="RefSeq" id="WP_189537763.1">
    <property type="nucleotide sequence ID" value="NZ_BMSV01000013.1"/>
</dbReference>
<proteinExistence type="predicted"/>
<feature type="domain" description="Chaplin" evidence="8">
    <location>
        <begin position="34"/>
        <end position="74"/>
    </location>
</feature>
<evidence type="ECO:0000313" key="9">
    <source>
        <dbReference type="EMBL" id="GGQ28501.1"/>
    </source>
</evidence>
<evidence type="ECO:0000256" key="7">
    <source>
        <dbReference type="PROSITE-ProRule" id="PRU01232"/>
    </source>
</evidence>
<dbReference type="Pfam" id="PF03777">
    <property type="entry name" value="ChpA-C"/>
    <property type="match status" value="1"/>
</dbReference>
<dbReference type="EMBL" id="BMSV01000013">
    <property type="protein sequence ID" value="GGQ28501.1"/>
    <property type="molecule type" value="Genomic_DNA"/>
</dbReference>
<reference evidence="9" key="2">
    <citation type="submission" date="2020-09" db="EMBL/GenBank/DDBJ databases">
        <authorList>
            <person name="Sun Q."/>
            <person name="Ohkuma M."/>
        </authorList>
    </citation>
    <scope>NUCLEOTIDE SEQUENCE</scope>
    <source>
        <strain evidence="9">JCM 4335</strain>
    </source>
</reference>
<dbReference type="GO" id="GO:0007155">
    <property type="term" value="P:cell adhesion"/>
    <property type="evidence" value="ECO:0007669"/>
    <property type="project" value="UniProtKB-KW"/>
</dbReference>
<keyword evidence="6 7" id="KW-0034">Amyloid</keyword>
<evidence type="ECO:0000256" key="6">
    <source>
        <dbReference type="ARBA" id="ARBA00023087"/>
    </source>
</evidence>
<evidence type="ECO:0000256" key="2">
    <source>
        <dbReference type="ARBA" id="ARBA00022512"/>
    </source>
</evidence>
<evidence type="ECO:0000256" key="4">
    <source>
        <dbReference type="ARBA" id="ARBA00022729"/>
    </source>
</evidence>
<dbReference type="Proteomes" id="UP000654123">
    <property type="component" value="Unassembled WGS sequence"/>
</dbReference>
<evidence type="ECO:0000313" key="10">
    <source>
        <dbReference type="Proteomes" id="UP000654123"/>
    </source>
</evidence>
<dbReference type="AlphaFoldDB" id="A0A918B4J1"/>
<evidence type="ECO:0000256" key="5">
    <source>
        <dbReference type="ARBA" id="ARBA00022889"/>
    </source>
</evidence>
<evidence type="ECO:0000256" key="1">
    <source>
        <dbReference type="ARBA" id="ARBA00004191"/>
    </source>
</evidence>
<sequence>MSRIAKAATVVAGTGAVTLAGVGTAAAVPGLDAVTGSTSGRTVQVPLHSRVGLCGETTEVVGVLNPAFGNVCANPGEPRRGG</sequence>
<keyword evidence="3" id="KW-0964">Secreted</keyword>
<comment type="caution">
    <text evidence="9">The sequence shown here is derived from an EMBL/GenBank/DDBJ whole genome shotgun (WGS) entry which is preliminary data.</text>
</comment>
<keyword evidence="2" id="KW-0134">Cell wall</keyword>
<keyword evidence="10" id="KW-1185">Reference proteome</keyword>